<reference evidence="2" key="1">
    <citation type="journal article" date="2021" name="IMA Fungus">
        <title>Genomic characterization of three marine fungi, including Emericellopsis atlantica sp. nov. with signatures of a generalist lifestyle and marine biomass degradation.</title>
        <authorList>
            <person name="Hagestad O.C."/>
            <person name="Hou L."/>
            <person name="Andersen J.H."/>
            <person name="Hansen E.H."/>
            <person name="Altermark B."/>
            <person name="Li C."/>
            <person name="Kuhnert E."/>
            <person name="Cox R.J."/>
            <person name="Crous P.W."/>
            <person name="Spatafora J.W."/>
            <person name="Lail K."/>
            <person name="Amirebrahimi M."/>
            <person name="Lipzen A."/>
            <person name="Pangilinan J."/>
            <person name="Andreopoulos W."/>
            <person name="Hayes R.D."/>
            <person name="Ng V."/>
            <person name="Grigoriev I.V."/>
            <person name="Jackson S.A."/>
            <person name="Sutton T.D.S."/>
            <person name="Dobson A.D.W."/>
            <person name="Rama T."/>
        </authorList>
    </citation>
    <scope>NUCLEOTIDE SEQUENCE</scope>
    <source>
        <strain evidence="2">TRa018bII</strain>
    </source>
</reference>
<dbReference type="AlphaFoldDB" id="A0A9P8C769"/>
<dbReference type="EMBL" id="MU251416">
    <property type="protein sequence ID" value="KAG9236055.1"/>
    <property type="molecule type" value="Genomic_DNA"/>
</dbReference>
<organism evidence="2 3">
    <name type="scientific">Amylocarpus encephaloides</name>
    <dbReference type="NCBI Taxonomy" id="45428"/>
    <lineage>
        <taxon>Eukaryota</taxon>
        <taxon>Fungi</taxon>
        <taxon>Dikarya</taxon>
        <taxon>Ascomycota</taxon>
        <taxon>Pezizomycotina</taxon>
        <taxon>Leotiomycetes</taxon>
        <taxon>Helotiales</taxon>
        <taxon>Helotiales incertae sedis</taxon>
        <taxon>Amylocarpus</taxon>
    </lineage>
</organism>
<evidence type="ECO:0000313" key="3">
    <source>
        <dbReference type="Proteomes" id="UP000824998"/>
    </source>
</evidence>
<gene>
    <name evidence="2" type="ORF">BJ875DRAFT_494516</name>
</gene>
<keyword evidence="1" id="KW-0472">Membrane</keyword>
<dbReference type="OrthoDB" id="3513589at2759"/>
<evidence type="ECO:0000256" key="1">
    <source>
        <dbReference type="SAM" id="Phobius"/>
    </source>
</evidence>
<feature type="transmembrane region" description="Helical" evidence="1">
    <location>
        <begin position="180"/>
        <end position="198"/>
    </location>
</feature>
<accession>A0A9P8C769</accession>
<comment type="caution">
    <text evidence="2">The sequence shown here is derived from an EMBL/GenBank/DDBJ whole genome shotgun (WGS) entry which is preliminary data.</text>
</comment>
<evidence type="ECO:0000313" key="2">
    <source>
        <dbReference type="EMBL" id="KAG9236055.1"/>
    </source>
</evidence>
<dbReference type="Proteomes" id="UP000824998">
    <property type="component" value="Unassembled WGS sequence"/>
</dbReference>
<sequence length="233" mass="26301">MSEENSPMPKGQSTTDIYQVSYTAELQARVQILEEALDNSDSQIRPRNFYGPPQIGMGRLTANQRALQPFPHSMSVADGVKVWWMMVVLWIYVLWTFTPFHLFGSAVSGYFEIGARFIFFLFSSKYVLGSNIYPLIYAILLRVKNGSWPTAIQVQGCEKDKEEEKAKGAAGTPVHSGKDLLRILPWYMGLGGFILNSARRTVQNMEQKEVDKALEESFIEAQRRAFPDTGSMA</sequence>
<keyword evidence="3" id="KW-1185">Reference proteome</keyword>
<keyword evidence="1" id="KW-0812">Transmembrane</keyword>
<protein>
    <submittedName>
        <fullName evidence="2">Uncharacterized protein</fullName>
    </submittedName>
</protein>
<feature type="transmembrane region" description="Helical" evidence="1">
    <location>
        <begin position="115"/>
        <end position="140"/>
    </location>
</feature>
<feature type="transmembrane region" description="Helical" evidence="1">
    <location>
        <begin position="82"/>
        <end position="103"/>
    </location>
</feature>
<keyword evidence="1" id="KW-1133">Transmembrane helix</keyword>
<name>A0A9P8C769_9HELO</name>
<proteinExistence type="predicted"/>